<dbReference type="PANTHER" id="PTHR30606">
    <property type="entry name" value="LIPID A BIOSYNTHESIS LAUROYL ACYLTRANSFERASE"/>
    <property type="match status" value="1"/>
</dbReference>
<sequence length="293" mass="33957">MIVLTRLFLAFLWCFHWLPLPVQAVLGWCIGQLLYLLVVPRRRVLHTNLRLCFPEFSACQCRRLARRVCVAVARSMLERGVLWWASETRIRKLVELQGVDKIKRLHAEGRAVVMLVPHFVGLDMAGSRMAMEMDCVSMYSAQNDKLVEKMLLHGRTRFGQQELLSRQDGIRGAVKAMKRGRPFYYLPDLDFGPKESIFVPFFGIQTATVPGLPRIAKLAHAAVVPLVVRMKPWGQGYVGEFQDPWSDFPTEDVEADTTRMNAWIEAEVRKMPEQYYWVHKRFKTRPEGEARFY</sequence>
<protein>
    <submittedName>
        <fullName evidence="7">Lipid A biosynthesis acyltransferase</fullName>
    </submittedName>
</protein>
<organism evidence="7 8">
    <name type="scientific">Uliginosibacterium aquaticum</name>
    <dbReference type="NCBI Taxonomy" id="2731212"/>
    <lineage>
        <taxon>Bacteria</taxon>
        <taxon>Pseudomonadati</taxon>
        <taxon>Pseudomonadota</taxon>
        <taxon>Betaproteobacteria</taxon>
        <taxon>Rhodocyclales</taxon>
        <taxon>Zoogloeaceae</taxon>
        <taxon>Uliginosibacterium</taxon>
    </lineage>
</organism>
<dbReference type="CDD" id="cd07984">
    <property type="entry name" value="LPLAT_LABLAT-like"/>
    <property type="match status" value="1"/>
</dbReference>
<keyword evidence="8" id="KW-1185">Reference proteome</keyword>
<keyword evidence="2" id="KW-1003">Cell membrane</keyword>
<name>A0ABX2IBI0_9RHOO</name>
<evidence type="ECO:0000256" key="3">
    <source>
        <dbReference type="ARBA" id="ARBA00022519"/>
    </source>
</evidence>
<dbReference type="PIRSF" id="PIRSF026649">
    <property type="entry name" value="MsbB"/>
    <property type="match status" value="1"/>
</dbReference>
<accession>A0ABX2IBI0</accession>
<keyword evidence="3" id="KW-0997">Cell inner membrane</keyword>
<proteinExistence type="predicted"/>
<dbReference type="EMBL" id="JABCSC020000001">
    <property type="protein sequence ID" value="NSL53676.1"/>
    <property type="molecule type" value="Genomic_DNA"/>
</dbReference>
<evidence type="ECO:0000256" key="1">
    <source>
        <dbReference type="ARBA" id="ARBA00004533"/>
    </source>
</evidence>
<gene>
    <name evidence="7" type="ORF">HJ583_001420</name>
</gene>
<evidence type="ECO:0000313" key="8">
    <source>
        <dbReference type="Proteomes" id="UP000778523"/>
    </source>
</evidence>
<dbReference type="GO" id="GO:0016746">
    <property type="term" value="F:acyltransferase activity"/>
    <property type="evidence" value="ECO:0007669"/>
    <property type="project" value="UniProtKB-KW"/>
</dbReference>
<keyword evidence="4" id="KW-0808">Transferase</keyword>
<dbReference type="PANTHER" id="PTHR30606:SF9">
    <property type="entry name" value="LIPID A BIOSYNTHESIS LAUROYLTRANSFERASE"/>
    <property type="match status" value="1"/>
</dbReference>
<evidence type="ECO:0000313" key="7">
    <source>
        <dbReference type="EMBL" id="NSL53676.1"/>
    </source>
</evidence>
<comment type="subcellular location">
    <subcellularLocation>
        <location evidence="1">Cell inner membrane</location>
    </subcellularLocation>
</comment>
<keyword evidence="6 7" id="KW-0012">Acyltransferase</keyword>
<evidence type="ECO:0000256" key="5">
    <source>
        <dbReference type="ARBA" id="ARBA00023136"/>
    </source>
</evidence>
<keyword evidence="5" id="KW-0472">Membrane</keyword>
<evidence type="ECO:0000256" key="2">
    <source>
        <dbReference type="ARBA" id="ARBA00022475"/>
    </source>
</evidence>
<evidence type="ECO:0000256" key="4">
    <source>
        <dbReference type="ARBA" id="ARBA00022679"/>
    </source>
</evidence>
<dbReference type="InterPro" id="IPR004960">
    <property type="entry name" value="LipA_acyltrans"/>
</dbReference>
<comment type="caution">
    <text evidence="7">The sequence shown here is derived from an EMBL/GenBank/DDBJ whole genome shotgun (WGS) entry which is preliminary data.</text>
</comment>
<dbReference type="Pfam" id="PF03279">
    <property type="entry name" value="Lip_A_acyltrans"/>
    <property type="match status" value="1"/>
</dbReference>
<evidence type="ECO:0000256" key="6">
    <source>
        <dbReference type="ARBA" id="ARBA00023315"/>
    </source>
</evidence>
<reference evidence="7 8" key="1">
    <citation type="submission" date="2020-06" db="EMBL/GenBank/DDBJ databases">
        <title>Draft genome of Uliginosibacterium sp. IMCC34675.</title>
        <authorList>
            <person name="Song J."/>
        </authorList>
    </citation>
    <scope>NUCLEOTIDE SEQUENCE [LARGE SCALE GENOMIC DNA]</scope>
    <source>
        <strain evidence="7 8">IMCC34675</strain>
    </source>
</reference>
<dbReference type="Proteomes" id="UP000778523">
    <property type="component" value="Unassembled WGS sequence"/>
</dbReference>